<dbReference type="PANTHER" id="PTHR30158:SF3">
    <property type="entry name" value="MULTIDRUG EFFLUX PUMP SUBUNIT ACRA-RELATED"/>
    <property type="match status" value="1"/>
</dbReference>
<comment type="caution">
    <text evidence="7">The sequence shown here is derived from an EMBL/GenBank/DDBJ whole genome shotgun (WGS) entry which is preliminary data.</text>
</comment>
<dbReference type="GO" id="GO:0022857">
    <property type="term" value="F:transmembrane transporter activity"/>
    <property type="evidence" value="ECO:0007669"/>
    <property type="project" value="InterPro"/>
</dbReference>
<dbReference type="Pfam" id="PF25967">
    <property type="entry name" value="RND-MFP_C"/>
    <property type="match status" value="1"/>
</dbReference>
<dbReference type="NCBIfam" id="TIGR01730">
    <property type="entry name" value="RND_mfp"/>
    <property type="match status" value="1"/>
</dbReference>
<keyword evidence="8" id="KW-1185">Reference proteome</keyword>
<reference evidence="7" key="1">
    <citation type="submission" date="2020-08" db="EMBL/GenBank/DDBJ databases">
        <title>Genomic Encyclopedia of Type Strains, Phase IV (KMG-IV): sequencing the most valuable type-strain genomes for metagenomic binning, comparative biology and taxonomic classification.</title>
        <authorList>
            <person name="Goeker M."/>
        </authorList>
    </citation>
    <scope>NUCLEOTIDE SEQUENCE [LARGE SCALE GENOMIC DNA]</scope>
    <source>
        <strain evidence="7">DSM 105040</strain>
    </source>
</reference>
<comment type="subcellular location">
    <subcellularLocation>
        <location evidence="1">Cell envelope</location>
    </subcellularLocation>
</comment>
<sequence length="383" mass="40315">MTHGSIRKHASMISFAVSLSLSPLSALAQQMPPANVTVMTAEVAQHVITKRLPGRVKASTVAEVRPQISGIISERLFDEGEWVESGQPLYKIEDEVYRADVEAAEAAVAQAQASYDLAVLDAHRAEDLFSKNAGSGAARDTALANRAQAAAGLQSAKAQLSRAQINLNRTTITAPVSGVIGLSQTTTGSLVSAQQATALTTIRTLDPVYVDVTQSVNDLLEWGRASEPQAFFSEAEATLLLPNGDVYDHKGQLRAAEPQVEPTTGMVTLRISVPNPQYRLLPGLYIEVELPQAETAEAVLVPQSVVMRAENGDASVWVVEGGKIAERDVSIVGSSGRFWVVNGGLNSGDQIVTSGFQKAGPGAEVQIIPAEGQSAPAAAAEGN</sequence>
<dbReference type="RefSeq" id="WP_235974539.1">
    <property type="nucleotide sequence ID" value="NZ_JACIEQ010000012.1"/>
</dbReference>
<dbReference type="GO" id="GO:0030313">
    <property type="term" value="C:cell envelope"/>
    <property type="evidence" value="ECO:0007669"/>
    <property type="project" value="UniProtKB-SubCell"/>
</dbReference>
<feature type="signal peptide" evidence="3">
    <location>
        <begin position="1"/>
        <end position="28"/>
    </location>
</feature>
<comment type="similarity">
    <text evidence="2">Belongs to the membrane fusion protein (MFP) (TC 8.A.1) family.</text>
</comment>
<dbReference type="Proteomes" id="UP000585681">
    <property type="component" value="Unassembled WGS sequence"/>
</dbReference>
<dbReference type="GO" id="GO:0005886">
    <property type="term" value="C:plasma membrane"/>
    <property type="evidence" value="ECO:0007669"/>
    <property type="project" value="TreeGrafter"/>
</dbReference>
<dbReference type="GO" id="GO:0046677">
    <property type="term" value="P:response to antibiotic"/>
    <property type="evidence" value="ECO:0007669"/>
    <property type="project" value="TreeGrafter"/>
</dbReference>
<evidence type="ECO:0000313" key="8">
    <source>
        <dbReference type="Proteomes" id="UP000585681"/>
    </source>
</evidence>
<feature type="chain" id="PRO_5032290102" evidence="3">
    <location>
        <begin position="29"/>
        <end position="383"/>
    </location>
</feature>
<evidence type="ECO:0000259" key="6">
    <source>
        <dbReference type="Pfam" id="PF25967"/>
    </source>
</evidence>
<evidence type="ECO:0000256" key="1">
    <source>
        <dbReference type="ARBA" id="ARBA00004196"/>
    </source>
</evidence>
<dbReference type="InterPro" id="IPR006143">
    <property type="entry name" value="RND_pump_MFP"/>
</dbReference>
<evidence type="ECO:0000259" key="5">
    <source>
        <dbReference type="Pfam" id="PF25944"/>
    </source>
</evidence>
<dbReference type="Gene3D" id="2.40.50.100">
    <property type="match status" value="1"/>
</dbReference>
<accession>A0A840CGA3</accession>
<evidence type="ECO:0000313" key="7">
    <source>
        <dbReference type="EMBL" id="MBB4023843.1"/>
    </source>
</evidence>
<feature type="domain" description="Multidrug resistance protein MdtA-like C-terminal permuted SH3" evidence="6">
    <location>
        <begin position="298"/>
        <end position="358"/>
    </location>
</feature>
<evidence type="ECO:0000259" key="4">
    <source>
        <dbReference type="Pfam" id="PF25917"/>
    </source>
</evidence>
<feature type="domain" description="Multidrug resistance protein MdtA-like beta-barrel" evidence="5">
    <location>
        <begin position="207"/>
        <end position="290"/>
    </location>
</feature>
<evidence type="ECO:0000256" key="3">
    <source>
        <dbReference type="SAM" id="SignalP"/>
    </source>
</evidence>
<evidence type="ECO:0000256" key="2">
    <source>
        <dbReference type="ARBA" id="ARBA00009477"/>
    </source>
</evidence>
<dbReference type="Pfam" id="PF25944">
    <property type="entry name" value="Beta-barrel_RND"/>
    <property type="match status" value="1"/>
</dbReference>
<dbReference type="EMBL" id="JACIEQ010000012">
    <property type="protein sequence ID" value="MBB4023843.1"/>
    <property type="molecule type" value="Genomic_DNA"/>
</dbReference>
<dbReference type="InterPro" id="IPR058625">
    <property type="entry name" value="MdtA-like_BSH"/>
</dbReference>
<dbReference type="InterPro" id="IPR058627">
    <property type="entry name" value="MdtA-like_C"/>
</dbReference>
<dbReference type="InterPro" id="IPR058626">
    <property type="entry name" value="MdtA-like_b-barrel"/>
</dbReference>
<dbReference type="AlphaFoldDB" id="A0A840CGA3"/>
<keyword evidence="3" id="KW-0732">Signal</keyword>
<feature type="domain" description="Multidrug resistance protein MdtA-like barrel-sandwich hybrid" evidence="4">
    <location>
        <begin position="61"/>
        <end position="202"/>
    </location>
</feature>
<dbReference type="Gene3D" id="1.10.287.470">
    <property type="entry name" value="Helix hairpin bin"/>
    <property type="match status" value="1"/>
</dbReference>
<dbReference type="SUPFAM" id="SSF111369">
    <property type="entry name" value="HlyD-like secretion proteins"/>
    <property type="match status" value="1"/>
</dbReference>
<gene>
    <name evidence="7" type="ORF">GGR17_003679</name>
</gene>
<name>A0A840CGA3_9RHOB</name>
<dbReference type="Gene3D" id="2.40.420.20">
    <property type="match status" value="1"/>
</dbReference>
<dbReference type="Gene3D" id="2.40.30.170">
    <property type="match status" value="1"/>
</dbReference>
<protein>
    <submittedName>
        <fullName evidence="7">Membrane fusion protein (Multidrug efflux system)</fullName>
    </submittedName>
</protein>
<proteinExistence type="inferred from homology"/>
<dbReference type="PANTHER" id="PTHR30158">
    <property type="entry name" value="ACRA/E-RELATED COMPONENT OF DRUG EFFLUX TRANSPORTER"/>
    <property type="match status" value="1"/>
</dbReference>
<organism evidence="7 8">
    <name type="scientific">Actibacterium naphthalenivorans</name>
    <dbReference type="NCBI Taxonomy" id="1614693"/>
    <lineage>
        <taxon>Bacteria</taxon>
        <taxon>Pseudomonadati</taxon>
        <taxon>Pseudomonadota</taxon>
        <taxon>Alphaproteobacteria</taxon>
        <taxon>Rhodobacterales</taxon>
        <taxon>Roseobacteraceae</taxon>
        <taxon>Actibacterium</taxon>
    </lineage>
</organism>
<dbReference type="Pfam" id="PF25917">
    <property type="entry name" value="BSH_RND"/>
    <property type="match status" value="1"/>
</dbReference>